<organism evidence="2 3">
    <name type="scientific">Cupriavidus basilensis</name>
    <dbReference type="NCBI Taxonomy" id="68895"/>
    <lineage>
        <taxon>Bacteria</taxon>
        <taxon>Pseudomonadati</taxon>
        <taxon>Pseudomonadota</taxon>
        <taxon>Betaproteobacteria</taxon>
        <taxon>Burkholderiales</taxon>
        <taxon>Burkholderiaceae</taxon>
        <taxon>Cupriavidus</taxon>
    </lineage>
</organism>
<sequence length="69" mass="7798">MRACDLCRKPFWPYGSWLALALLGLVVALTAFFPDTRIALYVGPAWLILLTVLYYKLGMQSRSAVQYQG</sequence>
<reference evidence="2 3" key="1">
    <citation type="journal article" date="2015" name="Genome Announc.">
        <title>Complete Genome Sequence of Cupriavidus basilensis 4G11, Isolated from the Oak Ridge Field Research Center Site.</title>
        <authorList>
            <person name="Ray J."/>
            <person name="Waters R.J."/>
            <person name="Skerker J.M."/>
            <person name="Kuehl J.V."/>
            <person name="Price M.N."/>
            <person name="Huang J."/>
            <person name="Chakraborty R."/>
            <person name="Arkin A.P."/>
            <person name="Deutschbauer A."/>
        </authorList>
    </citation>
    <scope>NUCLEOTIDE SEQUENCE [LARGE SCALE GENOMIC DNA]</scope>
    <source>
        <strain evidence="2">4G11</strain>
    </source>
</reference>
<evidence type="ECO:0000313" key="3">
    <source>
        <dbReference type="Proteomes" id="UP000031843"/>
    </source>
</evidence>
<gene>
    <name evidence="2" type="ORF">RR42_s2387</name>
</gene>
<accession>A0A0C4YPJ8</accession>
<dbReference type="KEGG" id="cbw:RR42_s2387"/>
<name>A0A0C4YPJ8_9BURK</name>
<dbReference type="AlphaFoldDB" id="A0A0C4YPJ8"/>
<dbReference type="Proteomes" id="UP000031843">
    <property type="component" value="Chromosome secondary"/>
</dbReference>
<dbReference type="EMBL" id="CP010537">
    <property type="protein sequence ID" value="AJG23969.1"/>
    <property type="molecule type" value="Genomic_DNA"/>
</dbReference>
<dbReference type="STRING" id="68895.RR42_s2387"/>
<keyword evidence="1" id="KW-1133">Transmembrane helix</keyword>
<evidence type="ECO:0000256" key="1">
    <source>
        <dbReference type="SAM" id="Phobius"/>
    </source>
</evidence>
<keyword evidence="1" id="KW-0472">Membrane</keyword>
<feature type="transmembrane region" description="Helical" evidence="1">
    <location>
        <begin position="12"/>
        <end position="32"/>
    </location>
</feature>
<proteinExistence type="predicted"/>
<feature type="transmembrane region" description="Helical" evidence="1">
    <location>
        <begin position="38"/>
        <end position="57"/>
    </location>
</feature>
<keyword evidence="1" id="KW-0812">Transmembrane</keyword>
<protein>
    <submittedName>
        <fullName evidence="2">D-serine/D-alanine/glycine transporter</fullName>
    </submittedName>
</protein>
<evidence type="ECO:0000313" key="2">
    <source>
        <dbReference type="EMBL" id="AJG23969.1"/>
    </source>
</evidence>
<keyword evidence="3" id="KW-1185">Reference proteome</keyword>